<name>A0A336NHE9_BARGR</name>
<dbReference type="InterPro" id="IPR009241">
    <property type="entry name" value="HigB-like"/>
</dbReference>
<protein>
    <submittedName>
        <fullName evidence="1">Phage-related protein</fullName>
    </submittedName>
</protein>
<evidence type="ECO:0000313" key="1">
    <source>
        <dbReference type="EMBL" id="SSZ40514.1"/>
    </source>
</evidence>
<dbReference type="EMBL" id="UFTD01000002">
    <property type="protein sequence ID" value="SSZ40514.1"/>
    <property type="molecule type" value="Genomic_DNA"/>
</dbReference>
<reference evidence="1 2" key="1">
    <citation type="submission" date="2018-06" db="EMBL/GenBank/DDBJ databases">
        <authorList>
            <consortium name="Pathogen Informatics"/>
            <person name="Doyle S."/>
        </authorList>
    </citation>
    <scope>NUCLEOTIDE SEQUENCE [LARGE SCALE GENOMIC DNA]</scope>
    <source>
        <strain evidence="1 2">NCTC12860</strain>
    </source>
</reference>
<dbReference type="Proteomes" id="UP000253846">
    <property type="component" value="Unassembled WGS sequence"/>
</dbReference>
<organism evidence="1 2">
    <name type="scientific">Bartonella grahamii</name>
    <dbReference type="NCBI Taxonomy" id="33045"/>
    <lineage>
        <taxon>Bacteria</taxon>
        <taxon>Pseudomonadati</taxon>
        <taxon>Pseudomonadota</taxon>
        <taxon>Alphaproteobacteria</taxon>
        <taxon>Hyphomicrobiales</taxon>
        <taxon>Bartonellaceae</taxon>
        <taxon>Bartonella</taxon>
    </lineage>
</organism>
<accession>A0A336NHE9</accession>
<dbReference type="AlphaFoldDB" id="A0A336NHE9"/>
<dbReference type="Pfam" id="PF05973">
    <property type="entry name" value="Gp49"/>
    <property type="match status" value="1"/>
</dbReference>
<evidence type="ECO:0000313" key="2">
    <source>
        <dbReference type="Proteomes" id="UP000253846"/>
    </source>
</evidence>
<gene>
    <name evidence="1" type="ORF">NCTC12860_01663</name>
</gene>
<proteinExistence type="predicted"/>
<sequence>MGILIIMSKIKRIIWLGSSLKDIKSLPDLIQQRIGYALYLAQIGDRGENVKVLKGFGSANVLEIIERDIQGTYRAVYTIQYKKSLYVLHCFQKKSTRGIATPKPDVNLIKERLKLAEQLEGN</sequence>